<feature type="transmembrane region" description="Helical" evidence="1">
    <location>
        <begin position="6"/>
        <end position="26"/>
    </location>
</feature>
<dbReference type="KEGG" id="vg:5950846"/>
<reference evidence="2 3" key="1">
    <citation type="journal article" date="2007" name="J. Virol. Methods">
        <title>Development of a non-destructive PCR method for detection of the salivary gland hypertrophy virus (SGHV) in tsetse flies.</title>
        <authorList>
            <person name="Abd-Alla A."/>
            <person name="Bossin H."/>
            <person name="Cousserans F."/>
            <person name="Parker A."/>
            <person name="Bergoin M."/>
            <person name="Robinson A."/>
        </authorList>
    </citation>
    <scope>NUCLEOTIDE SEQUENCE [LARGE SCALE GENOMIC DNA]</scope>
    <source>
        <strain evidence="3">Isolate Glossina pallidipes/Ethiopia/Seibersdorf/-</strain>
    </source>
</reference>
<dbReference type="GeneID" id="5950846"/>
<evidence type="ECO:0000256" key="1">
    <source>
        <dbReference type="SAM" id="Phobius"/>
    </source>
</evidence>
<keyword evidence="3" id="KW-1185">Reference proteome</keyword>
<keyword evidence="1" id="KW-0812">Transmembrane</keyword>
<keyword evidence="1" id="KW-1133">Transmembrane helix</keyword>
<protein>
    <submittedName>
        <fullName evidence="2">Uncharacterized protein</fullName>
    </submittedName>
</protein>
<sequence length="285" mass="33195">MSYCCVVLILFILFIIIIIAFLRDYVESIINKFIPPTQQPLLQQQHQQQADLISNEKIWTLDNNYLYIIEIVRNKYIKIKKENDNAFITQRIASFNFDLIYNEDNFEVLVNHDVLDLNMKNDLLKYIILYDIKQRIALVIILKMADNVSPQIPTTIIDEIDGKLERFNKPFVFTTVVVNGGEYFQGFGNFKKYSVTEIHVKKSQMYKTLSDIEEITYHPIAPPSPIYESTTSDKSLTTIYLPEKNTTVMYNEAANDEAVDILINNKRGTVKKTMQLFNQVKNIII</sequence>
<gene>
    <name evidence="2" type="ORF">SGHV109</name>
</gene>
<organismHost>
    <name type="scientific">Glossina</name>
    <name type="common">tsetse flies</name>
    <dbReference type="NCBI Taxonomy" id="7393"/>
</organismHost>
<reference evidence="2 3" key="2">
    <citation type="journal article" date="2008" name="J. Virol.">
        <title>Genome analysis of a Glossina pallidipes salivary gland hypertrophy virus reveals a novel, large, double-stranded circular DNA virus.</title>
        <authorList>
            <person name="Abd-Alla A.M."/>
            <person name="Cousserans F."/>
            <person name="Parker A.G."/>
            <person name="Jehle J.A."/>
            <person name="Parker N.J."/>
            <person name="Vlak J.M."/>
            <person name="Robinson A.S."/>
            <person name="Bergoin M."/>
        </authorList>
    </citation>
    <scope>NUCLEOTIDE SEQUENCE [LARGE SCALE GENOMIC DNA]</scope>
    <source>
        <strain evidence="3">Isolate Glossina pallidipes/Ethiopia/Seibersdorf/-</strain>
    </source>
</reference>
<evidence type="ECO:0000313" key="2">
    <source>
        <dbReference type="EMBL" id="ABQ08882.1"/>
    </source>
</evidence>
<dbReference type="RefSeq" id="YP_001687057.1">
    <property type="nucleotide sequence ID" value="NC_010356.1"/>
</dbReference>
<organism evidence="2 3">
    <name type="scientific">Glossina hytrovirus (isolate Glossina pallidipes/Ethiopia/Seibersdorf/-)</name>
    <name type="common">GHV</name>
    <dbReference type="NCBI Taxonomy" id="379529"/>
    <lineage>
        <taxon>Viruses</taxon>
        <taxon>Viruses incertae sedis</taxon>
        <taxon>Naldaviricetes</taxon>
        <taxon>Lefavirales</taxon>
        <taxon>Hytrosaviridae</taxon>
        <taxon>Glossinavirus</taxon>
        <taxon>Glossinavirus glopallidipedis</taxon>
    </lineage>
</organism>
<evidence type="ECO:0000313" key="3">
    <source>
        <dbReference type="Proteomes" id="UP000011301"/>
    </source>
</evidence>
<proteinExistence type="predicted"/>
<dbReference type="EMBL" id="EF568108">
    <property type="protein sequence ID" value="ABQ08882.1"/>
    <property type="molecule type" value="Genomic_DNA"/>
</dbReference>
<keyword evidence="1" id="KW-0472">Membrane</keyword>
<dbReference type="Proteomes" id="UP000011301">
    <property type="component" value="Segment"/>
</dbReference>
<accession>B0YLR3</accession>
<name>B0YLR3_GHVS</name>